<evidence type="ECO:0000256" key="2">
    <source>
        <dbReference type="ARBA" id="ARBA00007345"/>
    </source>
</evidence>
<sequence>MTRSIWKGPFVDESLIRYLNRKSKTSIKNLRKNVWSRRSLITPEFLKKKLYIYNGKSFVRLTVSDKMIEHRFGEFAKTRKNVIHKKKKRR</sequence>
<dbReference type="InterPro" id="IPR005732">
    <property type="entry name" value="Ribosomal_uS19_bac-type"/>
</dbReference>
<comment type="similarity">
    <text evidence="2 7">Belongs to the universal ribosomal protein uS19 family.</text>
</comment>
<dbReference type="InterPro" id="IPR023575">
    <property type="entry name" value="Ribosomal_uS19_SF"/>
</dbReference>
<protein>
    <recommendedName>
        <fullName evidence="6">Small ribosomal subunit protein uS19m</fullName>
    </recommendedName>
</protein>
<dbReference type="GO" id="GO:0005763">
    <property type="term" value="C:mitochondrial small ribosomal subunit"/>
    <property type="evidence" value="ECO:0007669"/>
    <property type="project" value="TreeGrafter"/>
</dbReference>
<comment type="subcellular location">
    <subcellularLocation>
        <location evidence="1">Mitochondrion</location>
    </subcellularLocation>
</comment>
<evidence type="ECO:0000256" key="3">
    <source>
        <dbReference type="ARBA" id="ARBA00022980"/>
    </source>
</evidence>
<dbReference type="PANTHER" id="PTHR11880:SF67">
    <property type="entry name" value="SMALL RIBOSOMAL SUBUNIT PROTEIN US19M"/>
    <property type="match status" value="1"/>
</dbReference>
<name>A0A976U6L3_9CHLO</name>
<dbReference type="GeneID" id="74895799"/>
<evidence type="ECO:0000256" key="4">
    <source>
        <dbReference type="ARBA" id="ARBA00023128"/>
    </source>
</evidence>
<dbReference type="GO" id="GO:0003735">
    <property type="term" value="F:structural constituent of ribosome"/>
    <property type="evidence" value="ECO:0007669"/>
    <property type="project" value="InterPro"/>
</dbReference>
<dbReference type="PIRSF" id="PIRSF002144">
    <property type="entry name" value="Ribosomal_S19"/>
    <property type="match status" value="1"/>
</dbReference>
<geneLocation type="mitochondrion" evidence="8"/>
<proteinExistence type="inferred from homology"/>
<dbReference type="NCBIfam" id="TIGR01050">
    <property type="entry name" value="rpsS_bact"/>
    <property type="match status" value="1"/>
</dbReference>
<gene>
    <name evidence="8" type="primary">rps19</name>
</gene>
<dbReference type="RefSeq" id="YP_010470388.1">
    <property type="nucleotide sequence ID" value="NC_066038.1"/>
</dbReference>
<dbReference type="HAMAP" id="MF_00531">
    <property type="entry name" value="Ribosomal_uS19"/>
    <property type="match status" value="1"/>
</dbReference>
<dbReference type="GO" id="GO:0006412">
    <property type="term" value="P:translation"/>
    <property type="evidence" value="ECO:0007669"/>
    <property type="project" value="InterPro"/>
</dbReference>
<dbReference type="GO" id="GO:0000028">
    <property type="term" value="P:ribosomal small subunit assembly"/>
    <property type="evidence" value="ECO:0007669"/>
    <property type="project" value="TreeGrafter"/>
</dbReference>
<evidence type="ECO:0000256" key="5">
    <source>
        <dbReference type="ARBA" id="ARBA00023274"/>
    </source>
</evidence>
<dbReference type="AlphaFoldDB" id="A0A976U6L3"/>
<dbReference type="PRINTS" id="PR00975">
    <property type="entry name" value="RIBOSOMALS19"/>
</dbReference>
<evidence type="ECO:0000256" key="1">
    <source>
        <dbReference type="ARBA" id="ARBA00004173"/>
    </source>
</evidence>
<dbReference type="Gene3D" id="3.30.860.10">
    <property type="entry name" value="30s Ribosomal Protein S19, Chain A"/>
    <property type="match status" value="1"/>
</dbReference>
<keyword evidence="3 7" id="KW-0689">Ribosomal protein</keyword>
<dbReference type="Pfam" id="PF00203">
    <property type="entry name" value="Ribosomal_S19"/>
    <property type="match status" value="1"/>
</dbReference>
<keyword evidence="5 7" id="KW-0687">Ribonucleoprotein</keyword>
<evidence type="ECO:0000256" key="7">
    <source>
        <dbReference type="RuleBase" id="RU003485"/>
    </source>
</evidence>
<dbReference type="InterPro" id="IPR002222">
    <property type="entry name" value="Ribosomal_uS19"/>
</dbReference>
<dbReference type="PANTHER" id="PTHR11880">
    <property type="entry name" value="RIBOSOMAL PROTEIN S19P FAMILY MEMBER"/>
    <property type="match status" value="1"/>
</dbReference>
<reference evidence="8" key="1">
    <citation type="submission" date="2022-07" db="EMBL/GenBank/DDBJ databases">
        <title>The complete mitochondrial genome of symbiochlorium hainandiaet.</title>
        <authorList>
            <person name="Yang F.F."/>
        </authorList>
    </citation>
    <scope>NUCLEOTIDE SEQUENCE</scope>
</reference>
<evidence type="ECO:0000313" key="8">
    <source>
        <dbReference type="EMBL" id="UVF37876.1"/>
    </source>
</evidence>
<accession>A0A976U6L3</accession>
<dbReference type="EMBL" id="ON897766">
    <property type="protein sequence ID" value="UVF37876.1"/>
    <property type="molecule type" value="Genomic_DNA"/>
</dbReference>
<dbReference type="SUPFAM" id="SSF54570">
    <property type="entry name" value="Ribosomal protein S19"/>
    <property type="match status" value="1"/>
</dbReference>
<organism evidence="8">
    <name type="scientific">Symbiochloris sp. SG-2018</name>
    <dbReference type="NCBI Taxonomy" id="2126034"/>
    <lineage>
        <taxon>Eukaryota</taxon>
        <taxon>Viridiplantae</taxon>
        <taxon>Chlorophyta</taxon>
        <taxon>core chlorophytes</taxon>
        <taxon>Trebouxiophyceae</taxon>
        <taxon>Trebouxiales</taxon>
        <taxon>Trebouxiaceae</taxon>
        <taxon>Symbiochloris</taxon>
    </lineage>
</organism>
<keyword evidence="4 8" id="KW-0496">Mitochondrion</keyword>
<evidence type="ECO:0000256" key="6">
    <source>
        <dbReference type="ARBA" id="ARBA00044183"/>
    </source>
</evidence>